<reference evidence="9" key="2">
    <citation type="submission" date="2021-01" db="EMBL/GenBank/DDBJ databases">
        <authorList>
            <person name="Mieszkin S."/>
            <person name="Pouder E."/>
            <person name="Alain K."/>
        </authorList>
    </citation>
    <scope>NUCLEOTIDE SEQUENCE</scope>
    <source>
        <strain evidence="9">HW T2.11</strain>
    </source>
</reference>
<dbReference type="PANTHER" id="PTHR43875:SF15">
    <property type="entry name" value="TREHALOSE IMPORT ATP-BINDING PROTEIN SUGC"/>
    <property type="match status" value="1"/>
</dbReference>
<evidence type="ECO:0000256" key="2">
    <source>
        <dbReference type="ARBA" id="ARBA00022448"/>
    </source>
</evidence>
<evidence type="ECO:0000259" key="8">
    <source>
        <dbReference type="PROSITE" id="PS50893"/>
    </source>
</evidence>
<dbReference type="InterPro" id="IPR003593">
    <property type="entry name" value="AAA+_ATPase"/>
</dbReference>
<evidence type="ECO:0000256" key="5">
    <source>
        <dbReference type="ARBA" id="ARBA00022840"/>
    </source>
</evidence>
<dbReference type="PROSITE" id="PS50893">
    <property type="entry name" value="ABC_TRANSPORTER_2"/>
    <property type="match status" value="1"/>
</dbReference>
<keyword evidence="10" id="KW-1185">Reference proteome</keyword>
<keyword evidence="7" id="KW-0472">Membrane</keyword>
<evidence type="ECO:0000256" key="4">
    <source>
        <dbReference type="ARBA" id="ARBA00022741"/>
    </source>
</evidence>
<evidence type="ECO:0000256" key="3">
    <source>
        <dbReference type="ARBA" id="ARBA00022475"/>
    </source>
</evidence>
<protein>
    <submittedName>
        <fullName evidence="9">ABC transporter ATP-binding protein</fullName>
    </submittedName>
</protein>
<dbReference type="RefSeq" id="WP_227323948.1">
    <property type="nucleotide sequence ID" value="NZ_JAESVB010000029.1"/>
</dbReference>
<evidence type="ECO:0000256" key="7">
    <source>
        <dbReference type="ARBA" id="ARBA00023136"/>
    </source>
</evidence>
<dbReference type="GO" id="GO:0016887">
    <property type="term" value="F:ATP hydrolysis activity"/>
    <property type="evidence" value="ECO:0007669"/>
    <property type="project" value="InterPro"/>
</dbReference>
<dbReference type="Gene3D" id="3.40.50.300">
    <property type="entry name" value="P-loop containing nucleotide triphosphate hydrolases"/>
    <property type="match status" value="1"/>
</dbReference>
<keyword evidence="5 9" id="KW-0067">ATP-binding</keyword>
<dbReference type="InterPro" id="IPR008995">
    <property type="entry name" value="Mo/tungstate-bd_C_term_dom"/>
</dbReference>
<dbReference type="SUPFAM" id="SSF52540">
    <property type="entry name" value="P-loop containing nucleoside triphosphate hydrolases"/>
    <property type="match status" value="1"/>
</dbReference>
<dbReference type="EMBL" id="JAESVB010000029">
    <property type="protein sequence ID" value="MCB8878298.1"/>
    <property type="molecule type" value="Genomic_DNA"/>
</dbReference>
<dbReference type="Pfam" id="PF00005">
    <property type="entry name" value="ABC_tran"/>
    <property type="match status" value="1"/>
</dbReference>
<keyword evidence="2" id="KW-0813">Transport</keyword>
<dbReference type="SMART" id="SM00382">
    <property type="entry name" value="AAA"/>
    <property type="match status" value="1"/>
</dbReference>
<dbReference type="InterPro" id="IPR027417">
    <property type="entry name" value="P-loop_NTPase"/>
</dbReference>
<dbReference type="Proteomes" id="UP000708298">
    <property type="component" value="Unassembled WGS sequence"/>
</dbReference>
<dbReference type="PANTHER" id="PTHR43875">
    <property type="entry name" value="MALTODEXTRIN IMPORT ATP-BINDING PROTEIN MSMX"/>
    <property type="match status" value="1"/>
</dbReference>
<keyword evidence="4" id="KW-0547">Nucleotide-binding</keyword>
<proteinExistence type="inferred from homology"/>
<comment type="similarity">
    <text evidence="1">Belongs to the ABC transporter superfamily.</text>
</comment>
<dbReference type="GO" id="GO:0140359">
    <property type="term" value="F:ABC-type transporter activity"/>
    <property type="evidence" value="ECO:0007669"/>
    <property type="project" value="UniProtKB-ARBA"/>
</dbReference>
<accession>A0A964E1Z9</accession>
<dbReference type="GO" id="GO:0005524">
    <property type="term" value="F:ATP binding"/>
    <property type="evidence" value="ECO:0007669"/>
    <property type="project" value="UniProtKB-KW"/>
</dbReference>
<name>A0A964E1Z9_9PROT</name>
<dbReference type="InterPro" id="IPR047641">
    <property type="entry name" value="ABC_transpr_MalK/UgpC-like"/>
</dbReference>
<evidence type="ECO:0000313" key="9">
    <source>
        <dbReference type="EMBL" id="MCB8878298.1"/>
    </source>
</evidence>
<dbReference type="GO" id="GO:0055052">
    <property type="term" value="C:ATP-binding cassette (ABC) transporter complex, substrate-binding subunit-containing"/>
    <property type="evidence" value="ECO:0007669"/>
    <property type="project" value="TreeGrafter"/>
</dbReference>
<feature type="domain" description="ABC transporter" evidence="8">
    <location>
        <begin position="10"/>
        <end position="240"/>
    </location>
</feature>
<dbReference type="AlphaFoldDB" id="A0A964E1Z9"/>
<reference evidence="9" key="1">
    <citation type="journal article" date="2021" name="Microorganisms">
        <title>Acidisoma silvae sp. nov. and Acidisomacellulosilytica sp. nov., Two Acidophilic Bacteria Isolated from Decaying Wood, Hydrolyzing Cellulose and Producing Poly-3-hydroxybutyrate.</title>
        <authorList>
            <person name="Mieszkin S."/>
            <person name="Pouder E."/>
            <person name="Uroz S."/>
            <person name="Simon-Colin C."/>
            <person name="Alain K."/>
        </authorList>
    </citation>
    <scope>NUCLEOTIDE SEQUENCE</scope>
    <source>
        <strain evidence="9">HW T2.11</strain>
    </source>
</reference>
<gene>
    <name evidence="9" type="ORF">ASILVAE211_24185</name>
</gene>
<sequence length="373" mass="39592">MNTAITKNGLHAQAIRTAFGKTTVLHDVSLAVAPGETLVLFGPSGSGKTVLLRAIAGLDPNATGHVTIAGRDVTTAGPEGRSIGVAFQNFALYPHMSARENIASPLRARKLPEREIDEKVSAIAKLLKIDHVLAQQPRALSNGQKQRTALARALVGSPKILLMDDPLRNVDAKLRYEMRMELPRLLRRANAAAVYVTQDYREAMALGDRIAVLIDGHIVQLDDPERVYAAPASVAVARLFGDPPLNLVPCRPTLANDGLHVSVFGLDLTLSMAGALAGREAMLGLRPDSIAIFADPQPGAVAATIAAVTPLHGKVVLLLRTQAGDEILASQVGRAPETGSTIWFRPETDTALLYDTETGLLAGEARTATEEAA</sequence>
<comment type="caution">
    <text evidence="9">The sequence shown here is derived from an EMBL/GenBank/DDBJ whole genome shotgun (WGS) entry which is preliminary data.</text>
</comment>
<dbReference type="FunFam" id="3.40.50.300:FF:000042">
    <property type="entry name" value="Maltose/maltodextrin ABC transporter, ATP-binding protein"/>
    <property type="match status" value="1"/>
</dbReference>
<dbReference type="InterPro" id="IPR003439">
    <property type="entry name" value="ABC_transporter-like_ATP-bd"/>
</dbReference>
<evidence type="ECO:0000313" key="10">
    <source>
        <dbReference type="Proteomes" id="UP000708298"/>
    </source>
</evidence>
<keyword evidence="6" id="KW-1278">Translocase</keyword>
<dbReference type="SUPFAM" id="SSF50331">
    <property type="entry name" value="MOP-like"/>
    <property type="match status" value="1"/>
</dbReference>
<keyword evidence="3" id="KW-1003">Cell membrane</keyword>
<evidence type="ECO:0000256" key="6">
    <source>
        <dbReference type="ARBA" id="ARBA00022967"/>
    </source>
</evidence>
<organism evidence="9 10">
    <name type="scientific">Acidisoma silvae</name>
    <dbReference type="NCBI Taxonomy" id="2802396"/>
    <lineage>
        <taxon>Bacteria</taxon>
        <taxon>Pseudomonadati</taxon>
        <taxon>Pseudomonadota</taxon>
        <taxon>Alphaproteobacteria</taxon>
        <taxon>Acetobacterales</taxon>
        <taxon>Acidocellaceae</taxon>
        <taxon>Acidisoma</taxon>
    </lineage>
</organism>
<dbReference type="Gene3D" id="2.40.50.100">
    <property type="match status" value="1"/>
</dbReference>
<evidence type="ECO:0000256" key="1">
    <source>
        <dbReference type="ARBA" id="ARBA00005417"/>
    </source>
</evidence>